<protein>
    <submittedName>
        <fullName evidence="2">Uncharacterized protein</fullName>
    </submittedName>
</protein>
<accession>A0A6C0EX30</accession>
<dbReference type="EMBL" id="MN738971">
    <property type="protein sequence ID" value="QHT33657.1"/>
    <property type="molecule type" value="Genomic_DNA"/>
</dbReference>
<keyword evidence="1" id="KW-1133">Transmembrane helix</keyword>
<evidence type="ECO:0000256" key="1">
    <source>
        <dbReference type="SAM" id="Phobius"/>
    </source>
</evidence>
<feature type="transmembrane region" description="Helical" evidence="1">
    <location>
        <begin position="37"/>
        <end position="54"/>
    </location>
</feature>
<dbReference type="AlphaFoldDB" id="A0A6C0EX30"/>
<reference evidence="2" key="1">
    <citation type="journal article" date="2020" name="Nature">
        <title>Giant virus diversity and host interactions through global metagenomics.</title>
        <authorList>
            <person name="Schulz F."/>
            <person name="Roux S."/>
            <person name="Paez-Espino D."/>
            <person name="Jungbluth S."/>
            <person name="Walsh D.A."/>
            <person name="Denef V.J."/>
            <person name="McMahon K.D."/>
            <person name="Konstantinidis K.T."/>
            <person name="Eloe-Fadrosh E.A."/>
            <person name="Kyrpides N.C."/>
            <person name="Woyke T."/>
        </authorList>
    </citation>
    <scope>NUCLEOTIDE SEQUENCE</scope>
    <source>
        <strain evidence="2">GVMAG-M-3300009161-36</strain>
    </source>
</reference>
<name>A0A6C0EX30_9ZZZZ</name>
<sequence length="65" mass="7498">MQLGDLSSWAVLIIVVCLINPAIFAILDFMEVERSSYDSYIIWGNALLIFWFVLSEKRTSELSRI</sequence>
<feature type="transmembrane region" description="Helical" evidence="1">
    <location>
        <begin position="6"/>
        <end position="30"/>
    </location>
</feature>
<keyword evidence="1" id="KW-0472">Membrane</keyword>
<organism evidence="2">
    <name type="scientific">viral metagenome</name>
    <dbReference type="NCBI Taxonomy" id="1070528"/>
    <lineage>
        <taxon>unclassified sequences</taxon>
        <taxon>metagenomes</taxon>
        <taxon>organismal metagenomes</taxon>
    </lineage>
</organism>
<proteinExistence type="predicted"/>
<keyword evidence="1" id="KW-0812">Transmembrane</keyword>
<evidence type="ECO:0000313" key="2">
    <source>
        <dbReference type="EMBL" id="QHT33657.1"/>
    </source>
</evidence>